<accession>A0A811UWD0</accession>
<dbReference type="Proteomes" id="UP000606786">
    <property type="component" value="Unassembled WGS sequence"/>
</dbReference>
<dbReference type="EMBL" id="CAJHJT010000034">
    <property type="protein sequence ID" value="CAD7003240.1"/>
    <property type="molecule type" value="Genomic_DNA"/>
</dbReference>
<evidence type="ECO:0000313" key="2">
    <source>
        <dbReference type="Proteomes" id="UP000606786"/>
    </source>
</evidence>
<proteinExistence type="predicted"/>
<sequence>MYKFSNDLGYADSDLDYAVYEEKVIHTNSRLRTLRTSITSPRHEKEYDTLARLMEQQTILLQQ</sequence>
<keyword evidence="2" id="KW-1185">Reference proteome</keyword>
<evidence type="ECO:0000313" key="1">
    <source>
        <dbReference type="EMBL" id="CAD7003240.1"/>
    </source>
</evidence>
<reference evidence="1" key="1">
    <citation type="submission" date="2020-11" db="EMBL/GenBank/DDBJ databases">
        <authorList>
            <person name="Whitehead M."/>
        </authorList>
    </citation>
    <scope>NUCLEOTIDE SEQUENCE</scope>
    <source>
        <strain evidence="1">EGII</strain>
    </source>
</reference>
<name>A0A811UWD0_CERCA</name>
<gene>
    <name evidence="1" type="ORF">CCAP1982_LOCUS11702</name>
</gene>
<organism evidence="1 2">
    <name type="scientific">Ceratitis capitata</name>
    <name type="common">Mediterranean fruit fly</name>
    <name type="synonym">Tephritis capitata</name>
    <dbReference type="NCBI Taxonomy" id="7213"/>
    <lineage>
        <taxon>Eukaryota</taxon>
        <taxon>Metazoa</taxon>
        <taxon>Ecdysozoa</taxon>
        <taxon>Arthropoda</taxon>
        <taxon>Hexapoda</taxon>
        <taxon>Insecta</taxon>
        <taxon>Pterygota</taxon>
        <taxon>Neoptera</taxon>
        <taxon>Endopterygota</taxon>
        <taxon>Diptera</taxon>
        <taxon>Brachycera</taxon>
        <taxon>Muscomorpha</taxon>
        <taxon>Tephritoidea</taxon>
        <taxon>Tephritidae</taxon>
        <taxon>Ceratitis</taxon>
        <taxon>Ceratitis</taxon>
    </lineage>
</organism>
<comment type="caution">
    <text evidence="1">The sequence shown here is derived from an EMBL/GenBank/DDBJ whole genome shotgun (WGS) entry which is preliminary data.</text>
</comment>
<protein>
    <submittedName>
        <fullName evidence="1">(Mediterranean fruit fly) hypothetical protein</fullName>
    </submittedName>
</protein>
<dbReference type="AlphaFoldDB" id="A0A811UWD0"/>